<comment type="cofactor">
    <cofactor evidence="1">
        <name>[4Fe-4S] cluster</name>
        <dbReference type="ChEBI" id="CHEBI:49883"/>
    </cofactor>
</comment>
<keyword evidence="4" id="KW-0949">S-adenosyl-L-methionine</keyword>
<dbReference type="InterPro" id="IPR058240">
    <property type="entry name" value="rSAM_sf"/>
</dbReference>
<dbReference type="Proteomes" id="UP000293296">
    <property type="component" value="Plasmid pDCAR1"/>
</dbReference>
<evidence type="ECO:0000256" key="3">
    <source>
        <dbReference type="ARBA" id="ARBA00022679"/>
    </source>
</evidence>
<evidence type="ECO:0000313" key="11">
    <source>
        <dbReference type="Proteomes" id="UP000293296"/>
    </source>
</evidence>
<dbReference type="InterPro" id="IPR023404">
    <property type="entry name" value="rSAM_horseshoe"/>
</dbReference>
<dbReference type="EMBL" id="CP026539">
    <property type="protein sequence ID" value="QAZ69649.1"/>
    <property type="molecule type" value="Genomic_DNA"/>
</dbReference>
<dbReference type="Gene3D" id="3.40.50.280">
    <property type="entry name" value="Cobalamin-binding domain"/>
    <property type="match status" value="1"/>
</dbReference>
<dbReference type="Pfam" id="PF02310">
    <property type="entry name" value="B12-binding"/>
    <property type="match status" value="1"/>
</dbReference>
<dbReference type="GO" id="GO:0003824">
    <property type="term" value="F:catalytic activity"/>
    <property type="evidence" value="ECO:0007669"/>
    <property type="project" value="InterPro"/>
</dbReference>
<dbReference type="SFLD" id="SFLDS00029">
    <property type="entry name" value="Radical_SAM"/>
    <property type="match status" value="1"/>
</dbReference>
<dbReference type="InterPro" id="IPR006638">
    <property type="entry name" value="Elp3/MiaA/NifB-like_rSAM"/>
</dbReference>
<evidence type="ECO:0000259" key="9">
    <source>
        <dbReference type="PROSITE" id="PS51918"/>
    </source>
</evidence>
<dbReference type="GO" id="GO:0031419">
    <property type="term" value="F:cobalamin binding"/>
    <property type="evidence" value="ECO:0007669"/>
    <property type="project" value="InterPro"/>
</dbReference>
<dbReference type="InterPro" id="IPR006158">
    <property type="entry name" value="Cobalamin-bd"/>
</dbReference>
<feature type="domain" description="B12-binding" evidence="8">
    <location>
        <begin position="17"/>
        <end position="149"/>
    </location>
</feature>
<sequence length="797" mass="89105">MNTLSKKDAQWDRIAVSGKVLVVKPDDNGFYPVGFSYLLGAWDEVGIRYDYVDMFLYPDTDIEDLLRRNEYLAVCTGGLLGSLTFFQTLFARVKKTKPDLPCVLGGNVTTDFPTALLFSQTEADYLVFGEGEITGTLLLSHIQQHGAAPTDLLGVAYRSTATPEGFIRNRHRPPLDLAAHNWQPTWKFLEVDRYAQRPHCTLRLFPVLTGRGCKGRCSFCSPTNGAYRGRPLDHVFQEIEGIIKTYDFDYLHFLTEIFFQQEAEVLEFCRRYKTLARPKPWACLQRMDTSPRVLAAMKDAGCFTINVGVESGSDRVLREMKKDITVAQIRSFVDRMKACDMGVEASFMVGNYDETETDIISTVDLMLELGVGGPKAMCVNYPGTLNFIRAQKRGLVPDVLQYAKALRRAYTFDWLQHIEAHKSGDIQYLNITAMDDDTLFEVVVRELRRLHEYGYHVRDVQATPVPQAAGDALPEAYDLRGACPFCGAGMSARVYLDDFQSFEDAACPHCLAYQQKSFFAPLDVPEVRVAFAERRPRLDKARRCVLLGPDQAIRTVLRRGWAGFDFSRVVGVVPLKEGNPCQARFLGHLPVLDLAVLRNHGVDLAVSVAAGPAGLRDSLGEAAMETLRRQGVDVVSLFPFGVIGRDVPVTDLPAGKVLAVASAQPPAVRSLLQDLRRAGCEVSLLVPQPKQGAYLEHLTGQEHIFPGKMFHAQAMSEALLQAVRQEGYDYAVFPYSQSLEFYENVLKCIIACGIDDIYIYHANNSTVSQEDHMAFKLPHHVRMRAMGHRPCEAAFLP</sequence>
<keyword evidence="5" id="KW-0479">Metal-binding</keyword>
<dbReference type="PROSITE" id="PS51332">
    <property type="entry name" value="B12_BINDING"/>
    <property type="match status" value="1"/>
</dbReference>
<accession>A0A4P6I691</accession>
<dbReference type="GO" id="GO:0046872">
    <property type="term" value="F:metal ion binding"/>
    <property type="evidence" value="ECO:0007669"/>
    <property type="project" value="UniProtKB-KW"/>
</dbReference>
<evidence type="ECO:0000256" key="5">
    <source>
        <dbReference type="ARBA" id="ARBA00022723"/>
    </source>
</evidence>
<dbReference type="GO" id="GO:0051539">
    <property type="term" value="F:4 iron, 4 sulfur cluster binding"/>
    <property type="evidence" value="ECO:0007669"/>
    <property type="project" value="UniProtKB-KW"/>
</dbReference>
<evidence type="ECO:0000256" key="2">
    <source>
        <dbReference type="ARBA" id="ARBA00022603"/>
    </source>
</evidence>
<evidence type="ECO:0000256" key="4">
    <source>
        <dbReference type="ARBA" id="ARBA00022691"/>
    </source>
</evidence>
<evidence type="ECO:0000256" key="6">
    <source>
        <dbReference type="ARBA" id="ARBA00023004"/>
    </source>
</evidence>
<dbReference type="CDD" id="cd01335">
    <property type="entry name" value="Radical_SAM"/>
    <property type="match status" value="1"/>
</dbReference>
<dbReference type="PANTHER" id="PTHR43409:SF7">
    <property type="entry name" value="BLL1977 PROTEIN"/>
    <property type="match status" value="1"/>
</dbReference>
<dbReference type="Gene3D" id="3.80.30.20">
    <property type="entry name" value="tm_1862 like domain"/>
    <property type="match status" value="1"/>
</dbReference>
<evidence type="ECO:0000256" key="7">
    <source>
        <dbReference type="ARBA" id="ARBA00023014"/>
    </source>
</evidence>
<keyword evidence="3" id="KW-0808">Transferase</keyword>
<protein>
    <submittedName>
        <fullName evidence="10">Uncharacterized protein</fullName>
    </submittedName>
</protein>
<dbReference type="SUPFAM" id="SSF102114">
    <property type="entry name" value="Radical SAM enzymes"/>
    <property type="match status" value="1"/>
</dbReference>
<keyword evidence="11" id="KW-1185">Reference proteome</keyword>
<dbReference type="PROSITE" id="PS51918">
    <property type="entry name" value="RADICAL_SAM"/>
    <property type="match status" value="1"/>
</dbReference>
<keyword evidence="6" id="KW-0408">Iron</keyword>
<dbReference type="OrthoDB" id="9804952at2"/>
<dbReference type="KEGG" id="dcb:C3Y92_20475"/>
<dbReference type="SMART" id="SM00729">
    <property type="entry name" value="Elp3"/>
    <property type="match status" value="1"/>
</dbReference>
<name>A0A4P6I691_9BACT</name>
<dbReference type="RefSeq" id="WP_129356134.1">
    <property type="nucleotide sequence ID" value="NZ_CP026539.1"/>
</dbReference>
<keyword evidence="2" id="KW-0489">Methyltransferase</keyword>
<evidence type="ECO:0000259" key="8">
    <source>
        <dbReference type="PROSITE" id="PS51332"/>
    </source>
</evidence>
<dbReference type="InterPro" id="IPR007197">
    <property type="entry name" value="rSAM"/>
</dbReference>
<dbReference type="AlphaFoldDB" id="A0A4P6I691"/>
<feature type="domain" description="Radical SAM core" evidence="9">
    <location>
        <begin position="194"/>
        <end position="422"/>
    </location>
</feature>
<reference evidence="10 11" key="1">
    <citation type="submission" date="2018-02" db="EMBL/GenBank/DDBJ databases">
        <title>Genome sequence of Desulfovibrio carbinolicus DSM 3852.</title>
        <authorList>
            <person name="Wilbanks E."/>
            <person name="Skennerton C.T."/>
            <person name="Orphan V.J."/>
        </authorList>
    </citation>
    <scope>NUCLEOTIDE SEQUENCE [LARGE SCALE GENOMIC DNA]</scope>
    <source>
        <strain evidence="10 11">DSM 3852</strain>
        <plasmid evidence="11">pdcar1</plasmid>
    </source>
</reference>
<dbReference type="InterPro" id="IPR051198">
    <property type="entry name" value="BchE-like"/>
</dbReference>
<evidence type="ECO:0000256" key="1">
    <source>
        <dbReference type="ARBA" id="ARBA00001966"/>
    </source>
</evidence>
<keyword evidence="10" id="KW-0614">Plasmid</keyword>
<proteinExistence type="predicted"/>
<dbReference type="SFLD" id="SFLDG01082">
    <property type="entry name" value="B12-binding_domain_containing"/>
    <property type="match status" value="1"/>
</dbReference>
<evidence type="ECO:0000313" key="10">
    <source>
        <dbReference type="EMBL" id="QAZ69649.1"/>
    </source>
</evidence>
<geneLocation type="plasmid" evidence="11">
    <name>pdcar1</name>
</geneLocation>
<keyword evidence="7" id="KW-0411">Iron-sulfur</keyword>
<dbReference type="Pfam" id="PF04055">
    <property type="entry name" value="Radical_SAM"/>
    <property type="match status" value="1"/>
</dbReference>
<gene>
    <name evidence="10" type="ORF">C3Y92_20475</name>
</gene>
<organism evidence="10 11">
    <name type="scientific">Solidesulfovibrio carbinolicus</name>
    <dbReference type="NCBI Taxonomy" id="296842"/>
    <lineage>
        <taxon>Bacteria</taxon>
        <taxon>Pseudomonadati</taxon>
        <taxon>Thermodesulfobacteriota</taxon>
        <taxon>Desulfovibrionia</taxon>
        <taxon>Desulfovibrionales</taxon>
        <taxon>Desulfovibrionaceae</taxon>
        <taxon>Solidesulfovibrio</taxon>
    </lineage>
</organism>
<dbReference type="InterPro" id="IPR034466">
    <property type="entry name" value="Methyltransferase_Class_B"/>
</dbReference>
<dbReference type="SFLD" id="SFLDG01123">
    <property type="entry name" value="methyltransferase_(Class_B)"/>
    <property type="match status" value="1"/>
</dbReference>
<dbReference type="PANTHER" id="PTHR43409">
    <property type="entry name" value="ANAEROBIC MAGNESIUM-PROTOPORPHYRIN IX MONOMETHYL ESTER CYCLASE-RELATED"/>
    <property type="match status" value="1"/>
</dbReference>